<dbReference type="RefSeq" id="WP_091152002.1">
    <property type="nucleotide sequence ID" value="NZ_FNOT01000002.1"/>
</dbReference>
<evidence type="ECO:0000313" key="5">
    <source>
        <dbReference type="EMBL" id="SDX65499.1"/>
    </source>
</evidence>
<dbReference type="Pfam" id="PF13561">
    <property type="entry name" value="adh_short_C2"/>
    <property type="match status" value="1"/>
</dbReference>
<sequence>MPNPVVSELVQRSNRLGADPRNTNYAGGNTSAKGTETDPVTGQPVELVWVKGSGGDLGTLTETGLAVLRLDRLRSLVDVYPGVDREDEMVAAFDFCLFGKGGAAPSIDTAMHGLVEAAHVDHLHPDSGIALATAAGGEALTRECFGDRVVWVPWRRPGFQLGLDIAAIKDKNPQAIGCILGGHGITAWGATSAEAEANSLEVIRTAERFLAERGTPEPFGAVVPGFEPLPEAERRRKAAALAPVIRGLASTDKPQVGHFTDSDVVLEFLSREKLQPLAALGTSCPDHFLRTKVRPMVVDLPASAPVEDVVARLRELHEEYRAEYAAYYSRHATPDSPAMRGADPAIVLVPGVGMFSFGANKQTARVAGEFYVNAINVMRGAEAVSTYAPIDESEKFRIEYWALEEAKLQRMPTPEPLATRVALVTGAASGIGKAIAHRLAAEGACVVVADLDPQKAIDAAAEIGGTDVAVGVTADVSDAEAVAAAFREACLAFGGVDLVVNNAGLSISKPLLETTERDWDLQHDVMAKGSFLVSREAARIMIEQGMGGDVVYISSKNSLFAGPNNIAYGATKADQAHQVRLLAAELGPHQIRVNGINPDGVVRGSGIFAGGWGASRAAVYGVKEEELGEFYAQRTLLKREVLPDHVADAVFALTGGDLTRTTGLHVPVDSGVAAAFLR</sequence>
<feature type="compositionally biased region" description="Polar residues" evidence="3">
    <location>
        <begin position="21"/>
        <end position="40"/>
    </location>
</feature>
<dbReference type="Gene3D" id="3.40.225.10">
    <property type="entry name" value="Class II aldolase/adducin N-terminal domain"/>
    <property type="match status" value="1"/>
</dbReference>
<keyword evidence="2" id="KW-0560">Oxidoreductase</keyword>
<dbReference type="Gene3D" id="3.40.50.720">
    <property type="entry name" value="NAD(P)-binding Rossmann-like Domain"/>
    <property type="match status" value="1"/>
</dbReference>
<dbReference type="Proteomes" id="UP000198921">
    <property type="component" value="Unassembled WGS sequence"/>
</dbReference>
<dbReference type="InterPro" id="IPR036409">
    <property type="entry name" value="Aldolase_II/adducin_N_sf"/>
</dbReference>
<dbReference type="EMBL" id="FNOT01000002">
    <property type="protein sequence ID" value="SDX65499.1"/>
    <property type="molecule type" value="Genomic_DNA"/>
</dbReference>
<dbReference type="FunFam" id="3.40.50.720:FF:000084">
    <property type="entry name" value="Short-chain dehydrogenase reductase"/>
    <property type="match status" value="1"/>
</dbReference>
<comment type="similarity">
    <text evidence="1">Belongs to the short-chain dehydrogenases/reductases (SDR) family.</text>
</comment>
<dbReference type="InterPro" id="IPR013454">
    <property type="entry name" value="Bifunc_RhaD/ADH"/>
</dbReference>
<dbReference type="PANTHER" id="PTHR43669:SF8">
    <property type="entry name" value="SHORT-CHAIN TYPE DEHYDROGENASE_REDUCTASE-RELATED"/>
    <property type="match status" value="1"/>
</dbReference>
<protein>
    <submittedName>
        <fullName evidence="5">Rhamnulose-1-phosphate aldolase/alcohol dehydrogenase</fullName>
    </submittedName>
</protein>
<evidence type="ECO:0000256" key="3">
    <source>
        <dbReference type="SAM" id="MobiDB-lite"/>
    </source>
</evidence>
<dbReference type="InterPro" id="IPR001303">
    <property type="entry name" value="Aldolase_II/adducin_N"/>
</dbReference>
<reference evidence="6" key="1">
    <citation type="submission" date="2016-10" db="EMBL/GenBank/DDBJ databases">
        <authorList>
            <person name="Varghese N."/>
            <person name="Submissions S."/>
        </authorList>
    </citation>
    <scope>NUCLEOTIDE SEQUENCE [LARGE SCALE GENOMIC DNA]</scope>
    <source>
        <strain evidence="6">DSM 45422</strain>
    </source>
</reference>
<organism evidence="5 6">
    <name type="scientific">Geodermatophilus africanus</name>
    <dbReference type="NCBI Taxonomy" id="1137993"/>
    <lineage>
        <taxon>Bacteria</taxon>
        <taxon>Bacillati</taxon>
        <taxon>Actinomycetota</taxon>
        <taxon>Actinomycetes</taxon>
        <taxon>Geodermatophilales</taxon>
        <taxon>Geodermatophilaceae</taxon>
        <taxon>Geodermatophilus</taxon>
    </lineage>
</organism>
<dbReference type="Pfam" id="PF00596">
    <property type="entry name" value="Aldolase_II"/>
    <property type="match status" value="1"/>
</dbReference>
<dbReference type="SMART" id="SM01007">
    <property type="entry name" value="Aldolase_II"/>
    <property type="match status" value="1"/>
</dbReference>
<dbReference type="PANTHER" id="PTHR43669">
    <property type="entry name" value="5-KETO-D-GLUCONATE 5-REDUCTASE"/>
    <property type="match status" value="1"/>
</dbReference>
<keyword evidence="6" id="KW-1185">Reference proteome</keyword>
<dbReference type="NCBIfam" id="TIGR02632">
    <property type="entry name" value="RhaD_aldol-ADH"/>
    <property type="match status" value="1"/>
</dbReference>
<feature type="region of interest" description="Disordered" evidence="3">
    <location>
        <begin position="13"/>
        <end position="40"/>
    </location>
</feature>
<dbReference type="GO" id="GO:0016491">
    <property type="term" value="F:oxidoreductase activity"/>
    <property type="evidence" value="ECO:0007669"/>
    <property type="project" value="UniProtKB-KW"/>
</dbReference>
<dbReference type="SUPFAM" id="SSF53639">
    <property type="entry name" value="AraD/HMP-PK domain-like"/>
    <property type="match status" value="1"/>
</dbReference>
<dbReference type="CDD" id="cd08943">
    <property type="entry name" value="R1PA_ADH_SDR_c"/>
    <property type="match status" value="1"/>
</dbReference>
<evidence type="ECO:0000256" key="2">
    <source>
        <dbReference type="ARBA" id="ARBA00023002"/>
    </source>
</evidence>
<evidence type="ECO:0000259" key="4">
    <source>
        <dbReference type="SMART" id="SM01007"/>
    </source>
</evidence>
<feature type="domain" description="Class II aldolase/adducin N-terminal" evidence="4">
    <location>
        <begin position="8"/>
        <end position="210"/>
    </location>
</feature>
<dbReference type="NCBIfam" id="NF006189">
    <property type="entry name" value="PRK08324.1-3"/>
    <property type="match status" value="1"/>
</dbReference>
<dbReference type="AlphaFoldDB" id="A0A1H3DIJ5"/>
<dbReference type="OrthoDB" id="9774430at2"/>
<accession>A0A1H3DIJ5</accession>
<evidence type="ECO:0000313" key="6">
    <source>
        <dbReference type="Proteomes" id="UP000198921"/>
    </source>
</evidence>
<dbReference type="InterPro" id="IPR036291">
    <property type="entry name" value="NAD(P)-bd_dom_sf"/>
</dbReference>
<dbReference type="NCBIfam" id="NF006188">
    <property type="entry name" value="PRK08324.1-1"/>
    <property type="match status" value="1"/>
</dbReference>
<name>A0A1H3DIJ5_9ACTN</name>
<gene>
    <name evidence="5" type="ORF">SAMN05660209_00985</name>
</gene>
<proteinExistence type="inferred from homology"/>
<dbReference type="STRING" id="1137993.SAMN05660209_00985"/>
<dbReference type="SUPFAM" id="SSF51735">
    <property type="entry name" value="NAD(P)-binding Rossmann-fold domains"/>
    <property type="match status" value="1"/>
</dbReference>
<dbReference type="InterPro" id="IPR002347">
    <property type="entry name" value="SDR_fam"/>
</dbReference>
<dbReference type="PRINTS" id="PR00081">
    <property type="entry name" value="GDHRDH"/>
</dbReference>
<evidence type="ECO:0000256" key="1">
    <source>
        <dbReference type="ARBA" id="ARBA00006484"/>
    </source>
</evidence>